<feature type="region of interest" description="Disordered" evidence="5">
    <location>
        <begin position="141"/>
        <end position="169"/>
    </location>
</feature>
<feature type="chain" id="PRO_5045731025" evidence="6">
    <location>
        <begin position="23"/>
        <end position="262"/>
    </location>
</feature>
<dbReference type="Proteomes" id="UP001595848">
    <property type="component" value="Unassembled WGS sequence"/>
</dbReference>
<comment type="subcellular location">
    <subcellularLocation>
        <location evidence="1">Membrane</location>
        <topology evidence="1">Single-pass membrane protein</topology>
    </subcellularLocation>
</comment>
<evidence type="ECO:0000256" key="2">
    <source>
        <dbReference type="ARBA" id="ARBA00022692"/>
    </source>
</evidence>
<evidence type="ECO:0000256" key="1">
    <source>
        <dbReference type="ARBA" id="ARBA00004167"/>
    </source>
</evidence>
<accession>A0ABV8P3C6</accession>
<sequence>MSILWRFVWCIAAITWAGNTVANPVSGAYLRQGADVVQLLQITAKNDGGLRGTITRNKLQSDGSISRESVAITGVIDGRAITIIAGLFVRSSSLSGTIDGASGHKVIALAVADGVARYTESDLDQYQAALHGLEARGEAIRKQRHTSPKKRHTAPPAPAAPTMPTMPSNKGDMMSYATKVRACIRPRVAYPVPPRTSENPAVTYRATLDSHGMVENVEIKRSSGVSGFDRAVTTGVKNCSPFPKPPSGEYPSYVDGSYRMYD</sequence>
<keyword evidence="2" id="KW-0812">Transmembrane</keyword>
<organism evidence="7 8">
    <name type="scientific">Candidimonas humi</name>
    <dbReference type="NCBI Taxonomy" id="683355"/>
    <lineage>
        <taxon>Bacteria</taxon>
        <taxon>Pseudomonadati</taxon>
        <taxon>Pseudomonadota</taxon>
        <taxon>Betaproteobacteria</taxon>
        <taxon>Burkholderiales</taxon>
        <taxon>Alcaligenaceae</taxon>
        <taxon>Candidimonas</taxon>
    </lineage>
</organism>
<keyword evidence="8" id="KW-1185">Reference proteome</keyword>
<evidence type="ECO:0000256" key="6">
    <source>
        <dbReference type="SAM" id="SignalP"/>
    </source>
</evidence>
<dbReference type="Pfam" id="PF13103">
    <property type="entry name" value="TonB_2"/>
    <property type="match status" value="1"/>
</dbReference>
<keyword evidence="6" id="KW-0732">Signal</keyword>
<dbReference type="RefSeq" id="WP_217966109.1">
    <property type="nucleotide sequence ID" value="NZ_JAHTBN010000010.1"/>
</dbReference>
<dbReference type="NCBIfam" id="TIGR01352">
    <property type="entry name" value="tonB_Cterm"/>
    <property type="match status" value="1"/>
</dbReference>
<gene>
    <name evidence="7" type="ORF">ACFOY1_15555</name>
</gene>
<protein>
    <submittedName>
        <fullName evidence="7">Energy transducer TonB</fullName>
    </submittedName>
</protein>
<evidence type="ECO:0000256" key="5">
    <source>
        <dbReference type="SAM" id="MobiDB-lite"/>
    </source>
</evidence>
<dbReference type="EMBL" id="JBHSBV010000005">
    <property type="protein sequence ID" value="MFC4202372.1"/>
    <property type="molecule type" value="Genomic_DNA"/>
</dbReference>
<keyword evidence="4" id="KW-0472">Membrane</keyword>
<evidence type="ECO:0000256" key="3">
    <source>
        <dbReference type="ARBA" id="ARBA00022989"/>
    </source>
</evidence>
<evidence type="ECO:0000313" key="8">
    <source>
        <dbReference type="Proteomes" id="UP001595848"/>
    </source>
</evidence>
<keyword evidence="3" id="KW-1133">Transmembrane helix</keyword>
<feature type="signal peptide" evidence="6">
    <location>
        <begin position="1"/>
        <end position="22"/>
    </location>
</feature>
<evidence type="ECO:0000313" key="7">
    <source>
        <dbReference type="EMBL" id="MFC4202372.1"/>
    </source>
</evidence>
<reference evidence="8" key="1">
    <citation type="journal article" date="2019" name="Int. J. Syst. Evol. Microbiol.">
        <title>The Global Catalogue of Microorganisms (GCM) 10K type strain sequencing project: providing services to taxonomists for standard genome sequencing and annotation.</title>
        <authorList>
            <consortium name="The Broad Institute Genomics Platform"/>
            <consortium name="The Broad Institute Genome Sequencing Center for Infectious Disease"/>
            <person name="Wu L."/>
            <person name="Ma J."/>
        </authorList>
    </citation>
    <scope>NUCLEOTIDE SEQUENCE [LARGE SCALE GENOMIC DNA]</scope>
    <source>
        <strain evidence="8">LMG 24813</strain>
    </source>
</reference>
<comment type="caution">
    <text evidence="7">The sequence shown here is derived from an EMBL/GenBank/DDBJ whole genome shotgun (WGS) entry which is preliminary data.</text>
</comment>
<dbReference type="InterPro" id="IPR006260">
    <property type="entry name" value="TonB/TolA_C"/>
</dbReference>
<feature type="compositionally biased region" description="Basic residues" evidence="5">
    <location>
        <begin position="142"/>
        <end position="153"/>
    </location>
</feature>
<evidence type="ECO:0000256" key="4">
    <source>
        <dbReference type="ARBA" id="ARBA00023136"/>
    </source>
</evidence>
<name>A0ABV8P3C6_9BURK</name>
<proteinExistence type="predicted"/>